<dbReference type="EMBL" id="JBHFFA010000001">
    <property type="protein sequence ID" value="KAL2651914.1"/>
    <property type="molecule type" value="Genomic_DNA"/>
</dbReference>
<feature type="transmembrane region" description="Helical" evidence="7">
    <location>
        <begin position="625"/>
        <end position="648"/>
    </location>
</feature>
<keyword evidence="3 7" id="KW-0812">Transmembrane</keyword>
<keyword evidence="9" id="KW-1185">Reference proteome</keyword>
<organism evidence="8 9">
    <name type="scientific">Riccia fluitans</name>
    <dbReference type="NCBI Taxonomy" id="41844"/>
    <lineage>
        <taxon>Eukaryota</taxon>
        <taxon>Viridiplantae</taxon>
        <taxon>Streptophyta</taxon>
        <taxon>Embryophyta</taxon>
        <taxon>Marchantiophyta</taxon>
        <taxon>Marchantiopsida</taxon>
        <taxon>Marchantiidae</taxon>
        <taxon>Marchantiales</taxon>
        <taxon>Ricciaceae</taxon>
        <taxon>Riccia</taxon>
    </lineage>
</organism>
<comment type="caution">
    <text evidence="8">The sequence shown here is derived from an EMBL/GenBank/DDBJ whole genome shotgun (WGS) entry which is preliminary data.</text>
</comment>
<comment type="similarity">
    <text evidence="2">Belongs to the CTL (choline transporter-like) family.</text>
</comment>
<evidence type="ECO:0000313" key="9">
    <source>
        <dbReference type="Proteomes" id="UP001605036"/>
    </source>
</evidence>
<evidence type="ECO:0008006" key="10">
    <source>
        <dbReference type="Google" id="ProtNLM"/>
    </source>
</evidence>
<evidence type="ECO:0000256" key="1">
    <source>
        <dbReference type="ARBA" id="ARBA00004141"/>
    </source>
</evidence>
<dbReference type="Proteomes" id="UP001605036">
    <property type="component" value="Unassembled WGS sequence"/>
</dbReference>
<feature type="compositionally biased region" description="Basic and acidic residues" evidence="6">
    <location>
        <begin position="178"/>
        <end position="199"/>
    </location>
</feature>
<feature type="transmembrane region" description="Helical" evidence="7">
    <location>
        <begin position="800"/>
        <end position="817"/>
    </location>
</feature>
<feature type="compositionally biased region" description="Pro residues" evidence="6">
    <location>
        <begin position="113"/>
        <end position="133"/>
    </location>
</feature>
<evidence type="ECO:0000256" key="5">
    <source>
        <dbReference type="ARBA" id="ARBA00023136"/>
    </source>
</evidence>
<feature type="transmembrane region" description="Helical" evidence="7">
    <location>
        <begin position="978"/>
        <end position="1001"/>
    </location>
</feature>
<feature type="region of interest" description="Disordered" evidence="6">
    <location>
        <begin position="1"/>
        <end position="469"/>
    </location>
</feature>
<name>A0ABD1ZKD6_9MARC</name>
<dbReference type="InterPro" id="IPR007603">
    <property type="entry name" value="Choline_transptr-like"/>
</dbReference>
<evidence type="ECO:0000256" key="7">
    <source>
        <dbReference type="SAM" id="Phobius"/>
    </source>
</evidence>
<proteinExistence type="inferred from homology"/>
<keyword evidence="5 7" id="KW-0472">Membrane</keyword>
<feature type="transmembrane region" description="Helical" evidence="7">
    <location>
        <begin position="947"/>
        <end position="972"/>
    </location>
</feature>
<feature type="compositionally biased region" description="Basic and acidic residues" evidence="6">
    <location>
        <begin position="268"/>
        <end position="277"/>
    </location>
</feature>
<feature type="transmembrane region" description="Helical" evidence="7">
    <location>
        <begin position="848"/>
        <end position="869"/>
    </location>
</feature>
<feature type="compositionally biased region" description="Low complexity" evidence="6">
    <location>
        <begin position="40"/>
        <end position="63"/>
    </location>
</feature>
<dbReference type="PANTHER" id="PTHR12385">
    <property type="entry name" value="CHOLINE TRANSPORTER-LIKE (SLC FAMILY 44)"/>
    <property type="match status" value="1"/>
</dbReference>
<evidence type="ECO:0000256" key="4">
    <source>
        <dbReference type="ARBA" id="ARBA00022989"/>
    </source>
</evidence>
<keyword evidence="4 7" id="KW-1133">Transmembrane helix</keyword>
<evidence type="ECO:0000256" key="2">
    <source>
        <dbReference type="ARBA" id="ARBA00007168"/>
    </source>
</evidence>
<feature type="region of interest" description="Disordered" evidence="6">
    <location>
        <begin position="490"/>
        <end position="541"/>
    </location>
</feature>
<accession>A0ABD1ZKD6</accession>
<evidence type="ECO:0000313" key="8">
    <source>
        <dbReference type="EMBL" id="KAL2651914.1"/>
    </source>
</evidence>
<feature type="compositionally biased region" description="Pro residues" evidence="6">
    <location>
        <begin position="531"/>
        <end position="541"/>
    </location>
</feature>
<protein>
    <recommendedName>
        <fullName evidence="10">Protein PNS1</fullName>
    </recommendedName>
</protein>
<feature type="transmembrane region" description="Helical" evidence="7">
    <location>
        <begin position="668"/>
        <end position="686"/>
    </location>
</feature>
<feature type="compositionally biased region" description="Basic and acidic residues" evidence="6">
    <location>
        <begin position="312"/>
        <end position="322"/>
    </location>
</feature>
<dbReference type="PANTHER" id="PTHR12385:SF93">
    <property type="entry name" value="CHOLINE TRANSPORTER-LIKE PROTEIN"/>
    <property type="match status" value="1"/>
</dbReference>
<evidence type="ECO:0000256" key="3">
    <source>
        <dbReference type="ARBA" id="ARBA00022692"/>
    </source>
</evidence>
<evidence type="ECO:0000256" key="6">
    <source>
        <dbReference type="SAM" id="MobiDB-lite"/>
    </source>
</evidence>
<comment type="subcellular location">
    <subcellularLocation>
        <location evidence="1">Membrane</location>
        <topology evidence="1">Multi-pass membrane protein</topology>
    </subcellularLocation>
</comment>
<feature type="compositionally biased region" description="Basic and acidic residues" evidence="6">
    <location>
        <begin position="18"/>
        <end position="27"/>
    </location>
</feature>
<sequence length="1049" mass="114486">MDSPERRSPVIRAPPMDRATRMDRATYIDRLGQPVRLPVSAATSPYPSSSRYSASPGYGRSSPEYSDEGPRRFAGESPLSYRVHSPRPPPPPPGYVDESPHTFRSSRGGDSPPSHPPPAPPYRRYPDRPPPPGFSREFDSPPYRYISPPSPEYVGDGGHRRLPDASPQRFLYTPSPRDGGRRPYDTESPHLRYTDESPRRFAGGLSPTHYLEGPEGFRSTPQRYFLEGSPRKSPQRYLEAPPPRDSSSPSVYPDDGIRRFNGGGTPPRLEDEVRRYLPGETASSVTHFDPPPGQRHIDDSHTRTTPPRSVNLRRDGGDDAGRMDIYQDEEEDKSHKFLGNKTGFEAADAPGSLVSDSVPRRFLPPEDDDGSPPSPPPDYPTVSFSPMRTPPRSFADGGSVYGSPARGSTFGGSVYSSPTRASVFGGSVYGSPVRDGFATPRGHLSSSAGSSPPTPHAGSRRDSPPLSAAAASAFGAKGFASAAAPVYSTENLPPSPPHMLPPRHDAGPSWYPSPRAGNLGTPPRFAEGHSPSPPHLKVPPSPPPVAHPYIRDEYSFHMPLPRRNATGYTISTPPRDFDYPIRDPTGDDAIYTARVPPIFIDEKLKERTPHQGNPGSSSGGGWKDLWAAVFFVLHLGGVAAISVIYGIKNLTNNIQEFGAAGAFRKIDWFPQLCAAGVAGSIFAVVWQMAFRMAPMGMMLFTIWSGAFAMSILGIVLIATGTTTGLIGLVFFFAGLSQCLYAFVVRRRIPFAGDLLKKIITILNRYPSTYMVSYFWILLGGGWTLVIIFGISGVANMADSSFIILGFVVSLVWTMQVLRNVIRVAVAGTVSNFYVHGLKNMPMMPTYVALLRACSISLGSICFGSAIVPLVEVPCHVLRRINAQGGASEFLFSCVTCFLHCFETLIRYFNKWAYIQVAMYGKPLVRASKDTWDMLGVQNVDCLINDDLVCSIMLISCSVGGSLSAVVGGAWTFVVHKSLTISIAIISFVIGFSFTYLTLAVYESGVATYYVMFAEDPASLQRHDGPLFEKMFVRQMELNPQEFANPVVLM</sequence>
<feature type="transmembrane region" description="Helical" evidence="7">
    <location>
        <begin position="773"/>
        <end position="794"/>
    </location>
</feature>
<dbReference type="Pfam" id="PF04515">
    <property type="entry name" value="Choline_transpo"/>
    <property type="match status" value="1"/>
</dbReference>
<dbReference type="GO" id="GO:0016020">
    <property type="term" value="C:membrane"/>
    <property type="evidence" value="ECO:0007669"/>
    <property type="project" value="UniProtKB-SubCell"/>
</dbReference>
<reference evidence="8 9" key="1">
    <citation type="submission" date="2024-09" db="EMBL/GenBank/DDBJ databases">
        <title>Chromosome-scale assembly of Riccia fluitans.</title>
        <authorList>
            <person name="Paukszto L."/>
            <person name="Sawicki J."/>
            <person name="Karawczyk K."/>
            <person name="Piernik-Szablinska J."/>
            <person name="Szczecinska M."/>
            <person name="Mazdziarz M."/>
        </authorList>
    </citation>
    <scope>NUCLEOTIDE SEQUENCE [LARGE SCALE GENOMIC DNA]</scope>
    <source>
        <strain evidence="8">Rf_01</strain>
        <tissue evidence="8">Aerial parts of the thallus</tissue>
    </source>
</reference>
<feature type="transmembrane region" description="Helical" evidence="7">
    <location>
        <begin position="698"/>
        <end position="718"/>
    </location>
</feature>
<feature type="compositionally biased region" description="Low complexity" evidence="6">
    <location>
        <begin position="103"/>
        <end position="112"/>
    </location>
</feature>
<gene>
    <name evidence="8" type="ORF">R1flu_020042</name>
</gene>
<dbReference type="AlphaFoldDB" id="A0ABD1ZKD6"/>
<feature type="transmembrane region" description="Helical" evidence="7">
    <location>
        <begin position="724"/>
        <end position="743"/>
    </location>
</feature>